<dbReference type="Proteomes" id="UP000198406">
    <property type="component" value="Unassembled WGS sequence"/>
</dbReference>
<organism evidence="2 3">
    <name type="scientific">Fistulifera solaris</name>
    <name type="common">Oleaginous diatom</name>
    <dbReference type="NCBI Taxonomy" id="1519565"/>
    <lineage>
        <taxon>Eukaryota</taxon>
        <taxon>Sar</taxon>
        <taxon>Stramenopiles</taxon>
        <taxon>Ochrophyta</taxon>
        <taxon>Bacillariophyta</taxon>
        <taxon>Bacillariophyceae</taxon>
        <taxon>Bacillariophycidae</taxon>
        <taxon>Naviculales</taxon>
        <taxon>Naviculaceae</taxon>
        <taxon>Fistulifera</taxon>
    </lineage>
</organism>
<comment type="caution">
    <text evidence="2">The sequence shown here is derived from an EMBL/GenBank/DDBJ whole genome shotgun (WGS) entry which is preliminary data.</text>
</comment>
<protein>
    <submittedName>
        <fullName evidence="2">Uncharacterized protein</fullName>
    </submittedName>
</protein>
<feature type="compositionally biased region" description="Basic residues" evidence="1">
    <location>
        <begin position="37"/>
        <end position="46"/>
    </location>
</feature>
<name>A0A1Z5JRF3_FISSO</name>
<reference evidence="2 3" key="1">
    <citation type="journal article" date="2015" name="Plant Cell">
        <title>Oil accumulation by the oleaginous diatom Fistulifera solaris as revealed by the genome and transcriptome.</title>
        <authorList>
            <person name="Tanaka T."/>
            <person name="Maeda Y."/>
            <person name="Veluchamy A."/>
            <person name="Tanaka M."/>
            <person name="Abida H."/>
            <person name="Marechal E."/>
            <person name="Bowler C."/>
            <person name="Muto M."/>
            <person name="Sunaga Y."/>
            <person name="Tanaka M."/>
            <person name="Yoshino T."/>
            <person name="Taniguchi T."/>
            <person name="Fukuda Y."/>
            <person name="Nemoto M."/>
            <person name="Matsumoto M."/>
            <person name="Wong P.S."/>
            <person name="Aburatani S."/>
            <person name="Fujibuchi W."/>
        </authorList>
    </citation>
    <scope>NUCLEOTIDE SEQUENCE [LARGE SCALE GENOMIC DNA]</scope>
    <source>
        <strain evidence="2 3">JPCC DA0580</strain>
    </source>
</reference>
<evidence type="ECO:0000313" key="3">
    <source>
        <dbReference type="Proteomes" id="UP000198406"/>
    </source>
</evidence>
<keyword evidence="3" id="KW-1185">Reference proteome</keyword>
<evidence type="ECO:0000256" key="1">
    <source>
        <dbReference type="SAM" id="MobiDB-lite"/>
    </source>
</evidence>
<sequence>MIYPLISSAGANKQSPDKLSLVDSSITIDNKENSIKISRHRRRSSKQSHDFSTVMSTNMGDNIFELNAALRLEEEKGKPMEKQSHRRTHATDWSGLSCISQHRRSLAMSKEEFVEILDIVGDDLLSSCL</sequence>
<dbReference type="EMBL" id="BDSP01000107">
    <property type="protein sequence ID" value="GAX16594.1"/>
    <property type="molecule type" value="Genomic_DNA"/>
</dbReference>
<evidence type="ECO:0000313" key="2">
    <source>
        <dbReference type="EMBL" id="GAX16594.1"/>
    </source>
</evidence>
<feature type="region of interest" description="Disordered" evidence="1">
    <location>
        <begin position="33"/>
        <end position="55"/>
    </location>
</feature>
<accession>A0A1Z5JRF3</accession>
<dbReference type="AlphaFoldDB" id="A0A1Z5JRF3"/>
<proteinExistence type="predicted"/>
<dbReference type="InParanoid" id="A0A1Z5JRF3"/>
<gene>
    <name evidence="2" type="ORF">FisN_7Lu326</name>
</gene>